<dbReference type="PRINTS" id="PR00344">
    <property type="entry name" value="BCTRLSENSOR"/>
</dbReference>
<evidence type="ECO:0000313" key="10">
    <source>
        <dbReference type="EMBL" id="AOP54962.1"/>
    </source>
</evidence>
<dbReference type="Proteomes" id="UP000282731">
    <property type="component" value="Chromosome"/>
</dbReference>
<dbReference type="InterPro" id="IPR003661">
    <property type="entry name" value="HisK_dim/P_dom"/>
</dbReference>
<gene>
    <name evidence="10" type="ORF">BLSMQ_3260</name>
    <name evidence="11" type="ORF">CXR27_16675</name>
</gene>
<accession>A0A1D7W7K7</accession>
<evidence type="ECO:0000256" key="4">
    <source>
        <dbReference type="ARBA" id="ARBA00022553"/>
    </source>
</evidence>
<dbReference type="KEGG" id="blin:BLSMQ_3260"/>
<dbReference type="SUPFAM" id="SSF55874">
    <property type="entry name" value="ATPase domain of HSP90 chaperone/DNA topoisomerase II/histidine kinase"/>
    <property type="match status" value="1"/>
</dbReference>
<comment type="subcellular location">
    <subcellularLocation>
        <location evidence="2">Cell membrane</location>
    </subcellularLocation>
</comment>
<feature type="transmembrane region" description="Helical" evidence="8">
    <location>
        <begin position="12"/>
        <end position="32"/>
    </location>
</feature>
<feature type="domain" description="Histidine kinase" evidence="9">
    <location>
        <begin position="162"/>
        <end position="392"/>
    </location>
</feature>
<dbReference type="InterPro" id="IPR004358">
    <property type="entry name" value="Sig_transdc_His_kin-like_C"/>
</dbReference>
<name>A0A1D7W7K7_BREAU</name>
<dbReference type="PANTHER" id="PTHR43711">
    <property type="entry name" value="TWO-COMPONENT HISTIDINE KINASE"/>
    <property type="match status" value="1"/>
</dbReference>
<evidence type="ECO:0000256" key="5">
    <source>
        <dbReference type="ARBA" id="ARBA00022679"/>
    </source>
</evidence>
<keyword evidence="8" id="KW-1133">Transmembrane helix</keyword>
<evidence type="ECO:0000256" key="6">
    <source>
        <dbReference type="ARBA" id="ARBA00022777"/>
    </source>
</evidence>
<evidence type="ECO:0000313" key="13">
    <source>
        <dbReference type="Proteomes" id="UP000282731"/>
    </source>
</evidence>
<dbReference type="InterPro" id="IPR036097">
    <property type="entry name" value="HisK_dim/P_sf"/>
</dbReference>
<dbReference type="PATRIC" id="fig|1703.10.peg.3368"/>
<evidence type="ECO:0000256" key="8">
    <source>
        <dbReference type="SAM" id="Phobius"/>
    </source>
</evidence>
<dbReference type="InterPro" id="IPR005467">
    <property type="entry name" value="His_kinase_dom"/>
</dbReference>
<keyword evidence="5" id="KW-0808">Transferase</keyword>
<evidence type="ECO:0000256" key="3">
    <source>
        <dbReference type="ARBA" id="ARBA00012438"/>
    </source>
</evidence>
<dbReference type="AlphaFoldDB" id="A0A1D7W7K7"/>
<dbReference type="SMART" id="SM00387">
    <property type="entry name" value="HATPase_c"/>
    <property type="match status" value="1"/>
</dbReference>
<evidence type="ECO:0000256" key="1">
    <source>
        <dbReference type="ARBA" id="ARBA00000085"/>
    </source>
</evidence>
<dbReference type="GO" id="GO:0005886">
    <property type="term" value="C:plasma membrane"/>
    <property type="evidence" value="ECO:0007669"/>
    <property type="project" value="UniProtKB-SubCell"/>
</dbReference>
<dbReference type="GO" id="GO:0000155">
    <property type="term" value="F:phosphorelay sensor kinase activity"/>
    <property type="evidence" value="ECO:0007669"/>
    <property type="project" value="InterPro"/>
</dbReference>
<evidence type="ECO:0000313" key="12">
    <source>
        <dbReference type="Proteomes" id="UP000094793"/>
    </source>
</evidence>
<reference evidence="11 13" key="3">
    <citation type="submission" date="2017-12" db="EMBL/GenBank/DDBJ databases">
        <authorList>
            <person name="Levesque S."/>
        </authorList>
    </citation>
    <scope>NUCLEOTIDE SEQUENCE [LARGE SCALE GENOMIC DNA]</scope>
    <source>
        <strain evidence="11 13">SMQ-1420</strain>
    </source>
</reference>
<dbReference type="InterPro" id="IPR036890">
    <property type="entry name" value="HATPase_C_sf"/>
</dbReference>
<dbReference type="InterPro" id="IPR003594">
    <property type="entry name" value="HATPase_dom"/>
</dbReference>
<protein>
    <recommendedName>
        <fullName evidence="3">histidine kinase</fullName>
        <ecNumber evidence="3">2.7.13.3</ecNumber>
    </recommendedName>
</protein>
<proteinExistence type="predicted"/>
<evidence type="ECO:0000256" key="7">
    <source>
        <dbReference type="ARBA" id="ARBA00023012"/>
    </source>
</evidence>
<sequence length="395" mass="42197">MMLPLPEMAAIFLVAIVCSAGIGIIGVGALWLSRRRSLRARLSIIVATTLVSVLTGMVAISAAMYLSEHDLYVFLTVALASLLSTMVVTWFLGRLIAREYEDLRSLTAEMGEGHRLGDLSDPKDVSETALLRAELVATSRKLADSRDEVAALDRSRRELIAWIAHDLRTPMAGLKAMAEALEDGMIEDRQRYYAKIRIQIDRLSRMVDDLFALSRIQSGALELETIDVSLYDLVSDAVSDLRPVAAAKGIAVHERGLTDVIVAGDPRELTRVVENLLMNALQHSSQDTEVVLETSRNGEGQAVLTVSDTGGGVPAEALTEVFTTGWRGSPARTPDDDLITGDPTVNGGGVLTGNAGLGLAIVRGIVEAHSGTVGVSNTESGARFEVCLPAIAPAV</sequence>
<reference evidence="10" key="1">
    <citation type="submission" date="2016-09" db="EMBL/GenBank/DDBJ databases">
        <title>Complete Genome Sequence of Brevibacterium aurantiacum SMQ-1335.</title>
        <authorList>
            <person name="de Melo A.G."/>
            <person name="Labrie S.J."/>
            <person name="Dumaresq J."/>
            <person name="Roberts R.J."/>
            <person name="Tremblay D.M."/>
            <person name="Moineau S."/>
        </authorList>
    </citation>
    <scope>NUCLEOTIDE SEQUENCE</scope>
    <source>
        <strain evidence="10">SMQ-1335</strain>
    </source>
</reference>
<dbReference type="OrthoDB" id="9806130at2"/>
<evidence type="ECO:0000259" key="9">
    <source>
        <dbReference type="PROSITE" id="PS50109"/>
    </source>
</evidence>
<keyword evidence="4" id="KW-0597">Phosphoprotein</keyword>
<keyword evidence="6 10" id="KW-0418">Kinase</keyword>
<dbReference type="EC" id="2.7.13.3" evidence="3"/>
<dbReference type="InterPro" id="IPR050736">
    <property type="entry name" value="Sensor_HK_Regulatory"/>
</dbReference>
<evidence type="ECO:0000256" key="2">
    <source>
        <dbReference type="ARBA" id="ARBA00004236"/>
    </source>
</evidence>
<dbReference type="SMART" id="SM00388">
    <property type="entry name" value="HisKA"/>
    <property type="match status" value="1"/>
</dbReference>
<keyword evidence="8" id="KW-0472">Membrane</keyword>
<feature type="transmembrane region" description="Helical" evidence="8">
    <location>
        <begin position="71"/>
        <end position="92"/>
    </location>
</feature>
<dbReference type="Pfam" id="PF02518">
    <property type="entry name" value="HATPase_c"/>
    <property type="match status" value="1"/>
</dbReference>
<dbReference type="eggNOG" id="COG5002">
    <property type="taxonomic scope" value="Bacteria"/>
</dbReference>
<dbReference type="PROSITE" id="PS50109">
    <property type="entry name" value="HIS_KIN"/>
    <property type="match status" value="1"/>
</dbReference>
<reference evidence="11 13" key="4">
    <citation type="submission" date="2019-01" db="EMBL/GenBank/DDBJ databases">
        <title>Comparative genomic analysis of Brevibacterium aurantiacum sheds light on its evolution and its adaptation to smear-ripened cheeses.</title>
        <authorList>
            <person name="Moineau S."/>
        </authorList>
    </citation>
    <scope>NUCLEOTIDE SEQUENCE [LARGE SCALE GENOMIC DNA]</scope>
    <source>
        <strain evidence="11 13">SMQ-1420</strain>
    </source>
</reference>
<dbReference type="RefSeq" id="WP_083248833.1">
    <property type="nucleotide sequence ID" value="NZ_CP017150.1"/>
</dbReference>
<evidence type="ECO:0000313" key="11">
    <source>
        <dbReference type="EMBL" id="AZT98442.1"/>
    </source>
</evidence>
<dbReference type="Gene3D" id="1.10.287.130">
    <property type="match status" value="1"/>
</dbReference>
<keyword evidence="8" id="KW-0812">Transmembrane</keyword>
<dbReference type="Gene3D" id="3.30.565.10">
    <property type="entry name" value="Histidine kinase-like ATPase, C-terminal domain"/>
    <property type="match status" value="1"/>
</dbReference>
<dbReference type="EMBL" id="CP025334">
    <property type="protein sequence ID" value="AZT98442.1"/>
    <property type="molecule type" value="Genomic_DNA"/>
</dbReference>
<comment type="catalytic activity">
    <reaction evidence="1">
        <text>ATP + protein L-histidine = ADP + protein N-phospho-L-histidine.</text>
        <dbReference type="EC" id="2.7.13.3"/>
    </reaction>
</comment>
<feature type="transmembrane region" description="Helical" evidence="8">
    <location>
        <begin position="44"/>
        <end position="65"/>
    </location>
</feature>
<dbReference type="Pfam" id="PF00512">
    <property type="entry name" value="HisKA"/>
    <property type="match status" value="1"/>
</dbReference>
<dbReference type="Proteomes" id="UP000094793">
    <property type="component" value="Chromosome"/>
</dbReference>
<dbReference type="PANTHER" id="PTHR43711:SF1">
    <property type="entry name" value="HISTIDINE KINASE 1"/>
    <property type="match status" value="1"/>
</dbReference>
<organism evidence="10 12">
    <name type="scientific">Brevibacterium aurantiacum</name>
    <dbReference type="NCBI Taxonomy" id="273384"/>
    <lineage>
        <taxon>Bacteria</taxon>
        <taxon>Bacillati</taxon>
        <taxon>Actinomycetota</taxon>
        <taxon>Actinomycetes</taxon>
        <taxon>Micrococcales</taxon>
        <taxon>Brevibacteriaceae</taxon>
        <taxon>Brevibacterium</taxon>
    </lineage>
</organism>
<dbReference type="CDD" id="cd00082">
    <property type="entry name" value="HisKA"/>
    <property type="match status" value="1"/>
</dbReference>
<dbReference type="SUPFAM" id="SSF47384">
    <property type="entry name" value="Homodimeric domain of signal transducing histidine kinase"/>
    <property type="match status" value="1"/>
</dbReference>
<dbReference type="EMBL" id="CP017150">
    <property type="protein sequence ID" value="AOP54962.1"/>
    <property type="molecule type" value="Genomic_DNA"/>
</dbReference>
<keyword evidence="7" id="KW-0902">Two-component regulatory system</keyword>
<reference evidence="12" key="2">
    <citation type="submission" date="2016-09" db="EMBL/GenBank/DDBJ databases">
        <title>Complete Genome Sequence of Brevibacterium linens SMQ-1335.</title>
        <authorList>
            <person name="de Melo A.G."/>
            <person name="Labrie S.J."/>
            <person name="Dumaresq J."/>
            <person name="Roberts R.J."/>
            <person name="Tremblay D.M."/>
            <person name="Moineau S."/>
        </authorList>
    </citation>
    <scope>NUCLEOTIDE SEQUENCE [LARGE SCALE GENOMIC DNA]</scope>
    <source>
        <strain evidence="12">SMQ-1335</strain>
    </source>
</reference>
<dbReference type="GeneID" id="60907527"/>